<keyword evidence="3" id="KW-1185">Reference proteome</keyword>
<sequence>MPDKENVARRVANGLLIGCLCDVSTGILIFYVNGRESTQKFQ</sequence>
<accession>A0A821ZQY6</accession>
<dbReference type="EMBL" id="CAJOBP010105803">
    <property type="protein sequence ID" value="CAF4988781.1"/>
    <property type="molecule type" value="Genomic_DNA"/>
</dbReference>
<feature type="transmembrane region" description="Helical" evidence="1">
    <location>
        <begin position="12"/>
        <end position="32"/>
    </location>
</feature>
<dbReference type="Proteomes" id="UP000663873">
    <property type="component" value="Unassembled WGS sequence"/>
</dbReference>
<proteinExistence type="predicted"/>
<evidence type="ECO:0000313" key="2">
    <source>
        <dbReference type="EMBL" id="CAF4988781.1"/>
    </source>
</evidence>
<gene>
    <name evidence="2" type="ORF">UJA718_LOCUS49712</name>
</gene>
<keyword evidence="1" id="KW-0812">Transmembrane</keyword>
<dbReference type="AlphaFoldDB" id="A0A821ZQY6"/>
<evidence type="ECO:0000256" key="1">
    <source>
        <dbReference type="SAM" id="Phobius"/>
    </source>
</evidence>
<protein>
    <submittedName>
        <fullName evidence="2">Uncharacterized protein</fullName>
    </submittedName>
</protein>
<comment type="caution">
    <text evidence="2">The sequence shown here is derived from an EMBL/GenBank/DDBJ whole genome shotgun (WGS) entry which is preliminary data.</text>
</comment>
<evidence type="ECO:0000313" key="3">
    <source>
        <dbReference type="Proteomes" id="UP000663873"/>
    </source>
</evidence>
<name>A0A821ZQY6_9BILA</name>
<feature type="non-terminal residue" evidence="2">
    <location>
        <position position="42"/>
    </location>
</feature>
<reference evidence="2" key="1">
    <citation type="submission" date="2021-02" db="EMBL/GenBank/DDBJ databases">
        <authorList>
            <person name="Nowell W R."/>
        </authorList>
    </citation>
    <scope>NUCLEOTIDE SEQUENCE</scope>
</reference>
<keyword evidence="1" id="KW-1133">Transmembrane helix</keyword>
<organism evidence="2 3">
    <name type="scientific">Rotaria socialis</name>
    <dbReference type="NCBI Taxonomy" id="392032"/>
    <lineage>
        <taxon>Eukaryota</taxon>
        <taxon>Metazoa</taxon>
        <taxon>Spiralia</taxon>
        <taxon>Gnathifera</taxon>
        <taxon>Rotifera</taxon>
        <taxon>Eurotatoria</taxon>
        <taxon>Bdelloidea</taxon>
        <taxon>Philodinida</taxon>
        <taxon>Philodinidae</taxon>
        <taxon>Rotaria</taxon>
    </lineage>
</organism>
<keyword evidence="1" id="KW-0472">Membrane</keyword>